<evidence type="ECO:0000313" key="2">
    <source>
        <dbReference type="Proteomes" id="UP000028864"/>
    </source>
</evidence>
<accession>A0AAV2WNV9</accession>
<organism evidence="1 2">
    <name type="scientific">Mycolicibacterium neoaurum</name>
    <name type="common">Mycobacterium neoaurum</name>
    <dbReference type="NCBI Taxonomy" id="1795"/>
    <lineage>
        <taxon>Bacteria</taxon>
        <taxon>Bacillati</taxon>
        <taxon>Actinomycetota</taxon>
        <taxon>Actinomycetes</taxon>
        <taxon>Mycobacteriales</taxon>
        <taxon>Mycobacteriaceae</taxon>
        <taxon>Mycolicibacterium</taxon>
    </lineage>
</organism>
<name>A0AAV2WNV9_MYCNE</name>
<reference evidence="1" key="1">
    <citation type="submission" date="2014-05" db="EMBL/GenBank/DDBJ databases">
        <authorList>
            <person name="Urmite Genomes"/>
        </authorList>
    </citation>
    <scope>NUCLEOTIDE SEQUENCE</scope>
    <source>
        <strain evidence="1">DSM 44074</strain>
    </source>
</reference>
<dbReference type="RefSeq" id="WP_030135919.1">
    <property type="nucleotide sequence ID" value="NZ_LK021340.1"/>
</dbReference>
<gene>
    <name evidence="1" type="ORF">BN1047_03851</name>
</gene>
<dbReference type="AlphaFoldDB" id="A0AAV2WNV9"/>
<sequence length="70" mass="7691">MWTLALIVVVAVAAATGGYTVGRRSQTRTRRVFLVGFVCGSVAGAPIRRRLMRLFAVPRPVRPLIAAQRR</sequence>
<reference evidence="1" key="2">
    <citation type="submission" date="2015-09" db="EMBL/GenBank/DDBJ databases">
        <title>Draft genome sequence of Mycobacterium neoaurum DSM 44074.</title>
        <authorList>
            <person name="Croce O."/>
            <person name="Robert C."/>
            <person name="Raoult D."/>
            <person name="Drancourt M."/>
        </authorList>
    </citation>
    <scope>NUCLEOTIDE SEQUENCE</scope>
    <source>
        <strain evidence="1">DSM 44074</strain>
    </source>
</reference>
<proteinExistence type="predicted"/>
<dbReference type="EMBL" id="LK021340">
    <property type="protein sequence ID" value="CDQ45949.1"/>
    <property type="molecule type" value="Genomic_DNA"/>
</dbReference>
<protein>
    <submittedName>
        <fullName evidence="1">Uncharacterized protein</fullName>
    </submittedName>
</protein>
<dbReference type="Proteomes" id="UP000028864">
    <property type="component" value="Unassembled WGS sequence"/>
</dbReference>
<evidence type="ECO:0000313" key="1">
    <source>
        <dbReference type="EMBL" id="CDQ45949.1"/>
    </source>
</evidence>